<feature type="non-terminal residue" evidence="1">
    <location>
        <position position="1"/>
    </location>
</feature>
<organism evidence="1 2">
    <name type="scientific">Scyliorhinus torazame</name>
    <name type="common">Cloudy catshark</name>
    <name type="synonym">Catulus torazame</name>
    <dbReference type="NCBI Taxonomy" id="75743"/>
    <lineage>
        <taxon>Eukaryota</taxon>
        <taxon>Metazoa</taxon>
        <taxon>Chordata</taxon>
        <taxon>Craniata</taxon>
        <taxon>Vertebrata</taxon>
        <taxon>Chondrichthyes</taxon>
        <taxon>Elasmobranchii</taxon>
        <taxon>Galeomorphii</taxon>
        <taxon>Galeoidea</taxon>
        <taxon>Carcharhiniformes</taxon>
        <taxon>Scyliorhinidae</taxon>
        <taxon>Scyliorhinus</taxon>
    </lineage>
</organism>
<keyword evidence="2" id="KW-1185">Reference proteome</keyword>
<sequence length="39" mass="4543">PSDRKPAPEREATYEFLIVDQTKETISWRILQKSFGTCT</sequence>
<protein>
    <submittedName>
        <fullName evidence="1">Uncharacterized protein</fullName>
    </submittedName>
</protein>
<dbReference type="Proteomes" id="UP000288216">
    <property type="component" value="Unassembled WGS sequence"/>
</dbReference>
<proteinExistence type="predicted"/>
<reference evidence="1 2" key="1">
    <citation type="journal article" date="2018" name="Nat. Ecol. Evol.">
        <title>Shark genomes provide insights into elasmobranch evolution and the origin of vertebrates.</title>
        <authorList>
            <person name="Hara Y"/>
            <person name="Yamaguchi K"/>
            <person name="Onimaru K"/>
            <person name="Kadota M"/>
            <person name="Koyanagi M"/>
            <person name="Keeley SD"/>
            <person name="Tatsumi K"/>
            <person name="Tanaka K"/>
            <person name="Motone F"/>
            <person name="Kageyama Y"/>
            <person name="Nozu R"/>
            <person name="Adachi N"/>
            <person name="Nishimura O"/>
            <person name="Nakagawa R"/>
            <person name="Tanegashima C"/>
            <person name="Kiyatake I"/>
            <person name="Matsumoto R"/>
            <person name="Murakumo K"/>
            <person name="Nishida K"/>
            <person name="Terakita A"/>
            <person name="Kuratani S"/>
            <person name="Sato K"/>
            <person name="Hyodo S Kuraku.S."/>
        </authorList>
    </citation>
    <scope>NUCLEOTIDE SEQUENCE [LARGE SCALE GENOMIC DNA]</scope>
</reference>
<evidence type="ECO:0000313" key="2">
    <source>
        <dbReference type="Proteomes" id="UP000288216"/>
    </source>
</evidence>
<dbReference type="AlphaFoldDB" id="A0A401NRS1"/>
<accession>A0A401NRS1</accession>
<comment type="caution">
    <text evidence="1">The sequence shown here is derived from an EMBL/GenBank/DDBJ whole genome shotgun (WGS) entry which is preliminary data.</text>
</comment>
<name>A0A401NRS1_SCYTO</name>
<evidence type="ECO:0000313" key="1">
    <source>
        <dbReference type="EMBL" id="GCB63560.1"/>
    </source>
</evidence>
<gene>
    <name evidence="1" type="ORF">scyTo_0004440</name>
</gene>
<dbReference type="EMBL" id="BFAA01001319">
    <property type="protein sequence ID" value="GCB63560.1"/>
    <property type="molecule type" value="Genomic_DNA"/>
</dbReference>